<feature type="domain" description="Homeobox" evidence="8">
    <location>
        <begin position="191"/>
        <end position="251"/>
    </location>
</feature>
<dbReference type="AlphaFoldDB" id="A0A9W6Z471"/>
<dbReference type="InterPro" id="IPR001356">
    <property type="entry name" value="HD"/>
</dbReference>
<dbReference type="PROSITE" id="PS00027">
    <property type="entry name" value="HOMEOBOX_1"/>
    <property type="match status" value="1"/>
</dbReference>
<reference evidence="9" key="1">
    <citation type="submission" date="2023-04" db="EMBL/GenBank/DDBJ databases">
        <title>Ambrosiozyma monospora NBRC 1965.</title>
        <authorList>
            <person name="Ichikawa N."/>
            <person name="Sato H."/>
            <person name="Tonouchi N."/>
        </authorList>
    </citation>
    <scope>NUCLEOTIDE SEQUENCE</scope>
    <source>
        <strain evidence="9">NBRC 1965</strain>
    </source>
</reference>
<comment type="subcellular location">
    <subcellularLocation>
        <location evidence="1 5 6">Nucleus</location>
    </subcellularLocation>
</comment>
<dbReference type="GO" id="GO:0000981">
    <property type="term" value="F:DNA-binding transcription factor activity, RNA polymerase II-specific"/>
    <property type="evidence" value="ECO:0007669"/>
    <property type="project" value="InterPro"/>
</dbReference>
<protein>
    <submittedName>
        <fullName evidence="9">Unnamed protein product</fullName>
    </submittedName>
</protein>
<evidence type="ECO:0000313" key="10">
    <source>
        <dbReference type="Proteomes" id="UP001165063"/>
    </source>
</evidence>
<dbReference type="GO" id="GO:0000978">
    <property type="term" value="F:RNA polymerase II cis-regulatory region sequence-specific DNA binding"/>
    <property type="evidence" value="ECO:0007669"/>
    <property type="project" value="TreeGrafter"/>
</dbReference>
<dbReference type="InterPro" id="IPR009057">
    <property type="entry name" value="Homeodomain-like_sf"/>
</dbReference>
<keyword evidence="3 5" id="KW-0371">Homeobox</keyword>
<evidence type="ECO:0000256" key="4">
    <source>
        <dbReference type="ARBA" id="ARBA00023242"/>
    </source>
</evidence>
<dbReference type="PANTHER" id="PTHR24324:SF5">
    <property type="entry name" value="HEMATOPOIETICALLY-EXPRESSED HOMEOBOX PROTEIN HHEX"/>
    <property type="match status" value="1"/>
</dbReference>
<dbReference type="Proteomes" id="UP001165063">
    <property type="component" value="Unassembled WGS sequence"/>
</dbReference>
<dbReference type="CDD" id="cd00086">
    <property type="entry name" value="homeodomain"/>
    <property type="match status" value="1"/>
</dbReference>
<name>A0A9W6Z471_AMBMO</name>
<dbReference type="PROSITE" id="PS50071">
    <property type="entry name" value="HOMEOBOX_2"/>
    <property type="match status" value="1"/>
</dbReference>
<evidence type="ECO:0000256" key="3">
    <source>
        <dbReference type="ARBA" id="ARBA00023155"/>
    </source>
</evidence>
<dbReference type="GO" id="GO:0005634">
    <property type="term" value="C:nucleus"/>
    <property type="evidence" value="ECO:0007669"/>
    <property type="project" value="UniProtKB-SubCell"/>
</dbReference>
<dbReference type="PANTHER" id="PTHR24324">
    <property type="entry name" value="HOMEOBOX PROTEIN HHEX"/>
    <property type="match status" value="1"/>
</dbReference>
<organism evidence="9 10">
    <name type="scientific">Ambrosiozyma monospora</name>
    <name type="common">Yeast</name>
    <name type="synonym">Endomycopsis monosporus</name>
    <dbReference type="NCBI Taxonomy" id="43982"/>
    <lineage>
        <taxon>Eukaryota</taxon>
        <taxon>Fungi</taxon>
        <taxon>Dikarya</taxon>
        <taxon>Ascomycota</taxon>
        <taxon>Saccharomycotina</taxon>
        <taxon>Pichiomycetes</taxon>
        <taxon>Pichiales</taxon>
        <taxon>Pichiaceae</taxon>
        <taxon>Ambrosiozyma</taxon>
    </lineage>
</organism>
<evidence type="ECO:0000256" key="2">
    <source>
        <dbReference type="ARBA" id="ARBA00023125"/>
    </source>
</evidence>
<evidence type="ECO:0000256" key="7">
    <source>
        <dbReference type="SAM" id="MobiDB-lite"/>
    </source>
</evidence>
<dbReference type="Gene3D" id="1.10.10.60">
    <property type="entry name" value="Homeodomain-like"/>
    <property type="match status" value="1"/>
</dbReference>
<keyword evidence="4 5" id="KW-0539">Nucleus</keyword>
<evidence type="ECO:0000313" key="9">
    <source>
        <dbReference type="EMBL" id="GMG49582.1"/>
    </source>
</evidence>
<keyword evidence="2 5" id="KW-0238">DNA-binding</keyword>
<comment type="caution">
    <text evidence="9">The sequence shown here is derived from an EMBL/GenBank/DDBJ whole genome shotgun (WGS) entry which is preliminary data.</text>
</comment>
<accession>A0A9W6Z471</accession>
<feature type="compositionally biased region" description="Low complexity" evidence="7">
    <location>
        <begin position="173"/>
        <end position="184"/>
    </location>
</feature>
<feature type="DNA-binding region" description="Homeobox" evidence="5">
    <location>
        <begin position="193"/>
        <end position="252"/>
    </location>
</feature>
<feature type="region of interest" description="Disordered" evidence="7">
    <location>
        <begin position="173"/>
        <end position="201"/>
    </location>
</feature>
<dbReference type="OrthoDB" id="2109411at2759"/>
<dbReference type="GO" id="GO:0030154">
    <property type="term" value="P:cell differentiation"/>
    <property type="evidence" value="ECO:0007669"/>
    <property type="project" value="TreeGrafter"/>
</dbReference>
<keyword evidence="10" id="KW-1185">Reference proteome</keyword>
<dbReference type="SMART" id="SM00389">
    <property type="entry name" value="HOX"/>
    <property type="match status" value="1"/>
</dbReference>
<dbReference type="InterPro" id="IPR017970">
    <property type="entry name" value="Homeobox_CS"/>
</dbReference>
<sequence length="256" mass="29028">MESSEEALSLLFSLTQITEPFKNERERSSPPTTLVQTITNQFNLAEISEIPKHLTEQQAKVIKCFQESFTVEIRMLLECQSTFDDLDALYKMYKSMLIEFLTTYSGPFDDDLSHSTTAGSESLELDHASFDLDSFSFDMAKFSSKTRTPSSDSSPISSDFCFPELLNDKSSIFSQSPTSSPTSPNDDAHTQKPTRKRQNISPETKELLESVFYVKRNPNLRERKALAERCGLSVVQVRIWFANKRARCKGIDRGAE</sequence>
<evidence type="ECO:0000256" key="1">
    <source>
        <dbReference type="ARBA" id="ARBA00004123"/>
    </source>
</evidence>
<evidence type="ECO:0000256" key="6">
    <source>
        <dbReference type="RuleBase" id="RU000682"/>
    </source>
</evidence>
<dbReference type="InterPro" id="IPR051000">
    <property type="entry name" value="Homeobox_DNA-bind_prot"/>
</dbReference>
<proteinExistence type="predicted"/>
<gene>
    <name evidence="9" type="ORF">Amon01_000712300</name>
</gene>
<evidence type="ECO:0000256" key="5">
    <source>
        <dbReference type="PROSITE-ProRule" id="PRU00108"/>
    </source>
</evidence>
<dbReference type="EMBL" id="BSXU01005000">
    <property type="protein sequence ID" value="GMG49582.1"/>
    <property type="molecule type" value="Genomic_DNA"/>
</dbReference>
<dbReference type="SUPFAM" id="SSF46689">
    <property type="entry name" value="Homeodomain-like"/>
    <property type="match status" value="1"/>
</dbReference>
<evidence type="ECO:0000259" key="8">
    <source>
        <dbReference type="PROSITE" id="PS50071"/>
    </source>
</evidence>
<dbReference type="Pfam" id="PF00046">
    <property type="entry name" value="Homeodomain"/>
    <property type="match status" value="1"/>
</dbReference>